<evidence type="ECO:0000256" key="1">
    <source>
        <dbReference type="SAM" id="Phobius"/>
    </source>
</evidence>
<keyword evidence="1" id="KW-0812">Transmembrane</keyword>
<evidence type="ECO:0008006" key="4">
    <source>
        <dbReference type="Google" id="ProtNLM"/>
    </source>
</evidence>
<keyword evidence="3" id="KW-1185">Reference proteome</keyword>
<dbReference type="SUPFAM" id="SSF56436">
    <property type="entry name" value="C-type lectin-like"/>
    <property type="match status" value="1"/>
</dbReference>
<sequence>MLDVNNSKRIIRFWTNRTVLILQIFTDSLNFDQAKERCRELRAELVIFKTVGQYRAIKDVLQNLTTSSGNFWIEQFSDNITMAPLVGHNITGIPANLRTLLKDPSRGPVCTMLSKTSVSSKHFDHAPQLYANVDCQARLDGFICRMHANKHLRKMQVNSSSSAKSEVESAISVDNSTSFMSSMNVTNTTLTVPRPLNDSAAGNLTDENQSDDLIMDIDNQDKEAVTKEKLQKPNWAVMTEIILFIIMCTLLALIVTAILVSMCRKMCGDQAKYYFE</sequence>
<keyword evidence="1" id="KW-0472">Membrane</keyword>
<dbReference type="Proteomes" id="UP001201812">
    <property type="component" value="Unassembled WGS sequence"/>
</dbReference>
<name>A0AAD4R9I3_9BILA</name>
<organism evidence="2 3">
    <name type="scientific">Ditylenchus destructor</name>
    <dbReference type="NCBI Taxonomy" id="166010"/>
    <lineage>
        <taxon>Eukaryota</taxon>
        <taxon>Metazoa</taxon>
        <taxon>Ecdysozoa</taxon>
        <taxon>Nematoda</taxon>
        <taxon>Chromadorea</taxon>
        <taxon>Rhabditida</taxon>
        <taxon>Tylenchina</taxon>
        <taxon>Tylenchomorpha</taxon>
        <taxon>Sphaerularioidea</taxon>
        <taxon>Anguinidae</taxon>
        <taxon>Anguininae</taxon>
        <taxon>Ditylenchus</taxon>
    </lineage>
</organism>
<comment type="caution">
    <text evidence="2">The sequence shown here is derived from an EMBL/GenBank/DDBJ whole genome shotgun (WGS) entry which is preliminary data.</text>
</comment>
<dbReference type="InterPro" id="IPR016187">
    <property type="entry name" value="CTDL_fold"/>
</dbReference>
<dbReference type="EMBL" id="JAKKPZ010000007">
    <property type="protein sequence ID" value="KAI1719158.1"/>
    <property type="molecule type" value="Genomic_DNA"/>
</dbReference>
<keyword evidence="1" id="KW-1133">Transmembrane helix</keyword>
<reference evidence="2" key="1">
    <citation type="submission" date="2022-01" db="EMBL/GenBank/DDBJ databases">
        <title>Genome Sequence Resource for Two Populations of Ditylenchus destructor, the Migratory Endoparasitic Phytonematode.</title>
        <authorList>
            <person name="Zhang H."/>
            <person name="Lin R."/>
            <person name="Xie B."/>
        </authorList>
    </citation>
    <scope>NUCLEOTIDE SEQUENCE</scope>
    <source>
        <strain evidence="2">BazhouSP</strain>
    </source>
</reference>
<protein>
    <recommendedName>
        <fullName evidence="4">C-type lectin domain-containing protein</fullName>
    </recommendedName>
</protein>
<evidence type="ECO:0000313" key="2">
    <source>
        <dbReference type="EMBL" id="KAI1719158.1"/>
    </source>
</evidence>
<feature type="transmembrane region" description="Helical" evidence="1">
    <location>
        <begin position="235"/>
        <end position="260"/>
    </location>
</feature>
<evidence type="ECO:0000313" key="3">
    <source>
        <dbReference type="Proteomes" id="UP001201812"/>
    </source>
</evidence>
<accession>A0AAD4R9I3</accession>
<gene>
    <name evidence="2" type="ORF">DdX_06286</name>
</gene>
<proteinExistence type="predicted"/>
<dbReference type="Gene3D" id="3.10.100.10">
    <property type="entry name" value="Mannose-Binding Protein A, subunit A"/>
    <property type="match status" value="1"/>
</dbReference>
<dbReference type="InterPro" id="IPR016186">
    <property type="entry name" value="C-type_lectin-like/link_sf"/>
</dbReference>
<dbReference type="AlphaFoldDB" id="A0AAD4R9I3"/>